<evidence type="ECO:0008006" key="5">
    <source>
        <dbReference type="Google" id="ProtNLM"/>
    </source>
</evidence>
<dbReference type="PANTHER" id="PTHR47521">
    <property type="entry name" value="SERPENTINE RECEPTOR, CLASS E (EPSILON)-RELATED"/>
    <property type="match status" value="1"/>
</dbReference>
<keyword evidence="2" id="KW-1133">Transmembrane helix</keyword>
<dbReference type="GO" id="GO:0016020">
    <property type="term" value="C:membrane"/>
    <property type="evidence" value="ECO:0007669"/>
    <property type="project" value="InterPro"/>
</dbReference>
<proteinExistence type="inferred from homology"/>
<gene>
    <name evidence="3" type="ORF">PMAYCL1PPCAC_19525</name>
</gene>
<name>A0AAN5CRX2_9BILA</name>
<evidence type="ECO:0000256" key="2">
    <source>
        <dbReference type="SAM" id="Phobius"/>
    </source>
</evidence>
<evidence type="ECO:0000313" key="4">
    <source>
        <dbReference type="Proteomes" id="UP001328107"/>
    </source>
</evidence>
<organism evidence="3 4">
    <name type="scientific">Pristionchus mayeri</name>
    <dbReference type="NCBI Taxonomy" id="1317129"/>
    <lineage>
        <taxon>Eukaryota</taxon>
        <taxon>Metazoa</taxon>
        <taxon>Ecdysozoa</taxon>
        <taxon>Nematoda</taxon>
        <taxon>Chromadorea</taxon>
        <taxon>Rhabditida</taxon>
        <taxon>Rhabditina</taxon>
        <taxon>Diplogasteromorpha</taxon>
        <taxon>Diplogasteroidea</taxon>
        <taxon>Neodiplogasteridae</taxon>
        <taxon>Pristionchus</taxon>
    </lineage>
</organism>
<dbReference type="AlphaFoldDB" id="A0AAN5CRX2"/>
<feature type="non-terminal residue" evidence="3">
    <location>
        <position position="139"/>
    </location>
</feature>
<dbReference type="Pfam" id="PF03125">
    <property type="entry name" value="Sre"/>
    <property type="match status" value="1"/>
</dbReference>
<feature type="transmembrane region" description="Helical" evidence="2">
    <location>
        <begin position="74"/>
        <end position="91"/>
    </location>
</feature>
<reference evidence="4" key="1">
    <citation type="submission" date="2022-10" db="EMBL/GenBank/DDBJ databases">
        <title>Genome assembly of Pristionchus species.</title>
        <authorList>
            <person name="Yoshida K."/>
            <person name="Sommer R.J."/>
        </authorList>
    </citation>
    <scope>NUCLEOTIDE SEQUENCE [LARGE SCALE GENOMIC DNA]</scope>
    <source>
        <strain evidence="4">RS5460</strain>
    </source>
</reference>
<keyword evidence="4" id="KW-1185">Reference proteome</keyword>
<protein>
    <recommendedName>
        <fullName evidence="5">G protein-coupled receptor</fullName>
    </recommendedName>
</protein>
<dbReference type="PANTHER" id="PTHR47521:SF7">
    <property type="entry name" value="SERPENTINE RECEPTOR CLASS EPSILON-6"/>
    <property type="match status" value="1"/>
</dbReference>
<accession>A0AAN5CRX2</accession>
<comment type="caution">
    <text evidence="3">The sequence shown here is derived from an EMBL/GenBank/DDBJ whole genome shotgun (WGS) entry which is preliminary data.</text>
</comment>
<sequence>MCILKNNRVTLEYSIARTYQLKENLDLMEMFTRILVPFITIASPAFIFNLAYILIPKGIGYDWIRYFSVAIYDLWRAIISAASIALIPLSAPKIAKKMPLHFRYCLYAEVKTEQPRNPELTTHTYFTLFQEQWLKVNPR</sequence>
<keyword evidence="2" id="KW-0812">Transmembrane</keyword>
<keyword evidence="2" id="KW-0472">Membrane</keyword>
<dbReference type="GO" id="GO:0007606">
    <property type="term" value="P:sensory perception of chemical stimulus"/>
    <property type="evidence" value="ECO:0007669"/>
    <property type="project" value="InterPro"/>
</dbReference>
<evidence type="ECO:0000256" key="1">
    <source>
        <dbReference type="ARBA" id="ARBA00006803"/>
    </source>
</evidence>
<dbReference type="Proteomes" id="UP001328107">
    <property type="component" value="Unassembled WGS sequence"/>
</dbReference>
<dbReference type="InterPro" id="IPR052860">
    <property type="entry name" value="NRL-GPCR1"/>
</dbReference>
<dbReference type="InterPro" id="IPR004151">
    <property type="entry name" value="7TM_GPCR_serpentine_rcpt_Sre"/>
</dbReference>
<feature type="transmembrane region" description="Helical" evidence="2">
    <location>
        <begin position="34"/>
        <end position="54"/>
    </location>
</feature>
<dbReference type="EMBL" id="BTRK01000004">
    <property type="protein sequence ID" value="GMR49330.1"/>
    <property type="molecule type" value="Genomic_DNA"/>
</dbReference>
<comment type="similarity">
    <text evidence="1">Belongs to the nematode receptor-like protein sre family.</text>
</comment>
<evidence type="ECO:0000313" key="3">
    <source>
        <dbReference type="EMBL" id="GMR49330.1"/>
    </source>
</evidence>